<protein>
    <submittedName>
        <fullName evidence="1">Uncharacterized protein</fullName>
    </submittedName>
</protein>
<reference evidence="1 2" key="1">
    <citation type="journal article" date="2019" name="Commun. Biol.">
        <title>The bagworm genome reveals a unique fibroin gene that provides high tensile strength.</title>
        <authorList>
            <person name="Kono N."/>
            <person name="Nakamura H."/>
            <person name="Ohtoshi R."/>
            <person name="Tomita M."/>
            <person name="Numata K."/>
            <person name="Arakawa K."/>
        </authorList>
    </citation>
    <scope>NUCLEOTIDE SEQUENCE [LARGE SCALE GENOMIC DNA]</scope>
</reference>
<organism evidence="1 2">
    <name type="scientific">Eumeta variegata</name>
    <name type="common">Bagworm moth</name>
    <name type="synonym">Eumeta japonica</name>
    <dbReference type="NCBI Taxonomy" id="151549"/>
    <lineage>
        <taxon>Eukaryota</taxon>
        <taxon>Metazoa</taxon>
        <taxon>Ecdysozoa</taxon>
        <taxon>Arthropoda</taxon>
        <taxon>Hexapoda</taxon>
        <taxon>Insecta</taxon>
        <taxon>Pterygota</taxon>
        <taxon>Neoptera</taxon>
        <taxon>Endopterygota</taxon>
        <taxon>Lepidoptera</taxon>
        <taxon>Glossata</taxon>
        <taxon>Ditrysia</taxon>
        <taxon>Tineoidea</taxon>
        <taxon>Psychidae</taxon>
        <taxon>Oiketicinae</taxon>
        <taxon>Eumeta</taxon>
    </lineage>
</organism>
<gene>
    <name evidence="1" type="ORF">EVAR_66784_1</name>
</gene>
<dbReference type="EMBL" id="BGZK01001920">
    <property type="protein sequence ID" value="GBP88293.1"/>
    <property type="molecule type" value="Genomic_DNA"/>
</dbReference>
<keyword evidence="2" id="KW-1185">Reference proteome</keyword>
<proteinExistence type="predicted"/>
<sequence>MSLPPLPPPLSYPFAFVDDSAGGDVIWGATSINIDKECFAGGTFRAPCSGTKIKLSKIARNDSATKRRIPATAALGARRYAPFNFIQRPPADTAAAGRPAAANSIKLPSSSDGLMTISEEWPNRMLTTISEGWLAVLWGQAGLNVLEKWNRLLRH</sequence>
<evidence type="ECO:0000313" key="1">
    <source>
        <dbReference type="EMBL" id="GBP88293.1"/>
    </source>
</evidence>
<dbReference type="Proteomes" id="UP000299102">
    <property type="component" value="Unassembled WGS sequence"/>
</dbReference>
<comment type="caution">
    <text evidence="1">The sequence shown here is derived from an EMBL/GenBank/DDBJ whole genome shotgun (WGS) entry which is preliminary data.</text>
</comment>
<dbReference type="AlphaFoldDB" id="A0A4C1ZM51"/>
<name>A0A4C1ZM51_EUMVA</name>
<accession>A0A4C1ZM51</accession>
<evidence type="ECO:0000313" key="2">
    <source>
        <dbReference type="Proteomes" id="UP000299102"/>
    </source>
</evidence>